<dbReference type="EMBL" id="JACHGF010000002">
    <property type="protein sequence ID" value="MBB5283797.1"/>
    <property type="molecule type" value="Genomic_DNA"/>
</dbReference>
<dbReference type="Proteomes" id="UP000557307">
    <property type="component" value="Unassembled WGS sequence"/>
</dbReference>
<evidence type="ECO:0000313" key="3">
    <source>
        <dbReference type="Proteomes" id="UP000557307"/>
    </source>
</evidence>
<feature type="domain" description="NAD(P)-binding" evidence="1">
    <location>
        <begin position="13"/>
        <end position="129"/>
    </location>
</feature>
<dbReference type="AlphaFoldDB" id="A0A840TPZ8"/>
<reference evidence="2 3" key="1">
    <citation type="submission" date="2020-08" db="EMBL/GenBank/DDBJ databases">
        <title>Genomic Encyclopedia of Type Strains, Phase IV (KMG-IV): sequencing the most valuable type-strain genomes for metagenomic binning, comparative biology and taxonomic classification.</title>
        <authorList>
            <person name="Goeker M."/>
        </authorList>
    </citation>
    <scope>NUCLEOTIDE SEQUENCE [LARGE SCALE GENOMIC DNA]</scope>
    <source>
        <strain evidence="2 3">DSM 105074</strain>
    </source>
</reference>
<dbReference type="PANTHER" id="PTHR14097">
    <property type="entry name" value="OXIDOREDUCTASE HTATIP2"/>
    <property type="match status" value="1"/>
</dbReference>
<dbReference type="Gene3D" id="3.40.50.720">
    <property type="entry name" value="NAD(P)-binding Rossmann-like Domain"/>
    <property type="match status" value="1"/>
</dbReference>
<dbReference type="InterPro" id="IPR036291">
    <property type="entry name" value="NAD(P)-bd_dom_sf"/>
</dbReference>
<comment type="caution">
    <text evidence="2">The sequence shown here is derived from an EMBL/GenBank/DDBJ whole genome shotgun (WGS) entry which is preliminary data.</text>
</comment>
<dbReference type="InterPro" id="IPR016040">
    <property type="entry name" value="NAD(P)-bd_dom"/>
</dbReference>
<accession>A0A840TPZ8</accession>
<dbReference type="Pfam" id="PF13460">
    <property type="entry name" value="NAD_binding_10"/>
    <property type="match status" value="1"/>
</dbReference>
<name>A0A840TPZ8_9BACT</name>
<proteinExistence type="predicted"/>
<keyword evidence="3" id="KW-1185">Reference proteome</keyword>
<dbReference type="SUPFAM" id="SSF51735">
    <property type="entry name" value="NAD(P)-binding Rossmann-fold domains"/>
    <property type="match status" value="1"/>
</dbReference>
<dbReference type="PANTHER" id="PTHR14097:SF7">
    <property type="entry name" value="OXIDOREDUCTASE HTATIP2"/>
    <property type="match status" value="1"/>
</dbReference>
<dbReference type="RefSeq" id="WP_184173479.1">
    <property type="nucleotide sequence ID" value="NZ_JACHGF010000002.1"/>
</dbReference>
<sequence>MVEKKLKTALLVGATGLIGQQVLELLLQSPHYTQVKVLVRRPLGIPPHKKLEEIVYNFDAPNADLVEGDDVFCCLGTTMKKAGSKEAFRRVDQEYPVQVGTFARQKGAQKYLIVTAMGADAEASLFYNRVKGEVEEELMALGYPTLHVLRPSLLLGKRKETRLGEKVGEGLAKVFGPLLLGPLRKYRAIDSAKVARAMVELAQKKETGVFIHLSDSLQKY</sequence>
<organism evidence="2 3">
    <name type="scientific">Rhabdobacter roseus</name>
    <dbReference type="NCBI Taxonomy" id="1655419"/>
    <lineage>
        <taxon>Bacteria</taxon>
        <taxon>Pseudomonadati</taxon>
        <taxon>Bacteroidota</taxon>
        <taxon>Cytophagia</taxon>
        <taxon>Cytophagales</taxon>
        <taxon>Cytophagaceae</taxon>
        <taxon>Rhabdobacter</taxon>
    </lineage>
</organism>
<protein>
    <submittedName>
        <fullName evidence="2">Uncharacterized protein YbjT (DUF2867 family)</fullName>
    </submittedName>
</protein>
<evidence type="ECO:0000313" key="2">
    <source>
        <dbReference type="EMBL" id="MBB5283797.1"/>
    </source>
</evidence>
<gene>
    <name evidence="2" type="ORF">HNQ92_001923</name>
</gene>
<evidence type="ECO:0000259" key="1">
    <source>
        <dbReference type="Pfam" id="PF13460"/>
    </source>
</evidence>